<protein>
    <submittedName>
        <fullName evidence="6">LysR family transcriptional regulator</fullName>
    </submittedName>
</protein>
<dbReference type="InterPro" id="IPR050950">
    <property type="entry name" value="HTH-type_LysR_regulators"/>
</dbReference>
<dbReference type="InterPro" id="IPR005119">
    <property type="entry name" value="LysR_subst-bd"/>
</dbReference>
<keyword evidence="7" id="KW-1185">Reference proteome</keyword>
<evidence type="ECO:0000259" key="5">
    <source>
        <dbReference type="PROSITE" id="PS50931"/>
    </source>
</evidence>
<evidence type="ECO:0000313" key="6">
    <source>
        <dbReference type="EMBL" id="GAA0574435.1"/>
    </source>
</evidence>
<dbReference type="InterPro" id="IPR036390">
    <property type="entry name" value="WH_DNA-bd_sf"/>
</dbReference>
<evidence type="ECO:0000256" key="3">
    <source>
        <dbReference type="ARBA" id="ARBA00023125"/>
    </source>
</evidence>
<dbReference type="Gene3D" id="3.40.190.290">
    <property type="match status" value="1"/>
</dbReference>
<gene>
    <name evidence="6" type="ORF">GCM10009416_11420</name>
</gene>
<dbReference type="Pfam" id="PF00126">
    <property type="entry name" value="HTH_1"/>
    <property type="match status" value="1"/>
</dbReference>
<evidence type="ECO:0000313" key="7">
    <source>
        <dbReference type="Proteomes" id="UP001501588"/>
    </source>
</evidence>
<dbReference type="PRINTS" id="PR00039">
    <property type="entry name" value="HTHLYSR"/>
</dbReference>
<comment type="caution">
    <text evidence="6">The sequence shown here is derived from an EMBL/GenBank/DDBJ whole genome shotgun (WGS) entry which is preliminary data.</text>
</comment>
<dbReference type="PROSITE" id="PS50931">
    <property type="entry name" value="HTH_LYSR"/>
    <property type="match status" value="1"/>
</dbReference>
<keyword evidence="2" id="KW-0805">Transcription regulation</keyword>
<dbReference type="SUPFAM" id="SSF46785">
    <property type="entry name" value="Winged helix' DNA-binding domain"/>
    <property type="match status" value="1"/>
</dbReference>
<feature type="domain" description="HTH lysR-type" evidence="5">
    <location>
        <begin position="15"/>
        <end position="72"/>
    </location>
</feature>
<keyword evidence="3" id="KW-0238">DNA-binding</keyword>
<dbReference type="SUPFAM" id="SSF53850">
    <property type="entry name" value="Periplasmic binding protein-like II"/>
    <property type="match status" value="1"/>
</dbReference>
<evidence type="ECO:0000256" key="1">
    <source>
        <dbReference type="ARBA" id="ARBA00009437"/>
    </source>
</evidence>
<dbReference type="Proteomes" id="UP001501588">
    <property type="component" value="Unassembled WGS sequence"/>
</dbReference>
<dbReference type="PANTHER" id="PTHR30419">
    <property type="entry name" value="HTH-TYPE TRANSCRIPTIONAL REGULATOR YBHD"/>
    <property type="match status" value="1"/>
</dbReference>
<reference evidence="6 7" key="1">
    <citation type="journal article" date="2019" name="Int. J. Syst. Evol. Microbiol.">
        <title>The Global Catalogue of Microorganisms (GCM) 10K type strain sequencing project: providing services to taxonomists for standard genome sequencing and annotation.</title>
        <authorList>
            <consortium name="The Broad Institute Genomics Platform"/>
            <consortium name="The Broad Institute Genome Sequencing Center for Infectious Disease"/>
            <person name="Wu L."/>
            <person name="Ma J."/>
        </authorList>
    </citation>
    <scope>NUCLEOTIDE SEQUENCE [LARGE SCALE GENOMIC DNA]</scope>
    <source>
        <strain evidence="6 7">JCM 9933</strain>
    </source>
</reference>
<keyword evidence="4" id="KW-0804">Transcription</keyword>
<sequence>MPSILDRDGRVSRSVRLRDLHVFVAAAQAGGMTRAATELGMTQPAVSQHVADLEKAVGQPLLERGQGGVAPTPFGDALLRRAAEALDALDQGLREVDFLADPGAGEVRVGASEPYIAGGFLAAAIAQVRRHHPRLAVRVADVDTGALDFGGLRDRSLDVVLGRMPAVDACEDIEAEVLFEEPILVVAGARSAWARARATALRDLAAAPWILGPPGTAVRRLVADAFRAEGLEPPAAAVSTHSMQLRMQLLSEDDYVSSLPASLLRVNGRRWDLRALPMALGRPVPVVAATLRRRGLSPAVRLFLDHLRTATAELNASGGGHRT</sequence>
<evidence type="ECO:0000256" key="2">
    <source>
        <dbReference type="ARBA" id="ARBA00023015"/>
    </source>
</evidence>
<dbReference type="Pfam" id="PF03466">
    <property type="entry name" value="LysR_substrate"/>
    <property type="match status" value="1"/>
</dbReference>
<proteinExistence type="inferred from homology"/>
<comment type="similarity">
    <text evidence="1">Belongs to the LysR transcriptional regulatory family.</text>
</comment>
<dbReference type="PANTHER" id="PTHR30419:SF8">
    <property type="entry name" value="NITROGEN ASSIMILATION TRANSCRIPTIONAL ACTIVATOR-RELATED"/>
    <property type="match status" value="1"/>
</dbReference>
<dbReference type="Gene3D" id="1.10.10.10">
    <property type="entry name" value="Winged helix-like DNA-binding domain superfamily/Winged helix DNA-binding domain"/>
    <property type="match status" value="1"/>
</dbReference>
<name>A0ABN1ETZ2_9PROT</name>
<accession>A0ABN1ETZ2</accession>
<dbReference type="RefSeq" id="WP_343894211.1">
    <property type="nucleotide sequence ID" value="NZ_BAAAFZ010000009.1"/>
</dbReference>
<dbReference type="InterPro" id="IPR036388">
    <property type="entry name" value="WH-like_DNA-bd_sf"/>
</dbReference>
<organism evidence="6 7">
    <name type="scientific">Craurococcus roseus</name>
    <dbReference type="NCBI Taxonomy" id="77585"/>
    <lineage>
        <taxon>Bacteria</taxon>
        <taxon>Pseudomonadati</taxon>
        <taxon>Pseudomonadota</taxon>
        <taxon>Alphaproteobacteria</taxon>
        <taxon>Acetobacterales</taxon>
        <taxon>Acetobacteraceae</taxon>
        <taxon>Craurococcus</taxon>
    </lineage>
</organism>
<dbReference type="EMBL" id="BAAAFZ010000009">
    <property type="protein sequence ID" value="GAA0574435.1"/>
    <property type="molecule type" value="Genomic_DNA"/>
</dbReference>
<evidence type="ECO:0000256" key="4">
    <source>
        <dbReference type="ARBA" id="ARBA00023163"/>
    </source>
</evidence>
<dbReference type="InterPro" id="IPR000847">
    <property type="entry name" value="LysR_HTH_N"/>
</dbReference>